<dbReference type="EnsemblPlants" id="OB12G17140.1">
    <property type="protein sequence ID" value="OB12G17140.1"/>
    <property type="gene ID" value="OB12G17140"/>
</dbReference>
<feature type="compositionally biased region" description="Basic residues" evidence="14">
    <location>
        <begin position="39"/>
        <end position="51"/>
    </location>
</feature>
<dbReference type="InterPro" id="IPR003591">
    <property type="entry name" value="Leu-rich_rpt_typical-subtyp"/>
</dbReference>
<dbReference type="Proteomes" id="UP000006038">
    <property type="component" value="Chromosome 12"/>
</dbReference>
<sequence>MAAGGGWGVGQCEATGGEAEATGGEWCSTWLLEDHARPRQRRTKISHRNHHPSAASASSNQSCIADERAALLSIKASLLFDPEGRLASSSWRGQDCCGWRGVRCSGSTGHVVKLQLRGSAADCRSLYRHRDGFGGTNQGLRESRSNCRLHSDGLSWLSHLSSLTCVNLTAAVDWVDSISMVHALKELYLQQCGLRRKVSFLRRTNLTGLEVIDISRNAIYTTIAPNWFWNIASLTYLDISSCGFYGSIPDEIGSMTSLEQVFFSGKWEQSLVNHDALKFKKSMQPAGRHSCRWIARDKGKGRHSPLKRKPVAHPVEDAMEKLGTTTTRDQQPWFCTETRGCDAGDLLSCTEKKTQTKQKDLPYYGIYPTTPLPTAGDRSRWSRRGKGADELFAAGSRGGGARGKGKGGSPSGTARALAVASAFASASASAALQPSRRRKKLQPLVNLTVLLLSHTSITGAIPSSIWGLTKLNYLDLCSNRLSDTVREDQLGNLTNLVFLGLGNNTNLQIKASSNWTAPFKLKTALLCSLQLGPEFPPWLRSQTSIQHLQVANASIATTIPDWFWIVFSRADFLDLVYNQISGTFTGNSGVYGSKHHGYFQQQIYWHGSKISMKFQTKGQQLEFSTQIAYLVNLDLSSNKFTGSIPRGTGALVALKGLNFSSNYLSGEIPDTIGQLKQLESLDLSHNELSGKIPSNMEALNSLGTMNLSYNNLSGTIPTGNNLVSSDDSSYIGNIGLCGPPLTREHFSHP</sequence>
<feature type="region of interest" description="Disordered" evidence="14">
    <location>
        <begin position="391"/>
        <end position="411"/>
    </location>
</feature>
<dbReference type="InterPro" id="IPR013210">
    <property type="entry name" value="LRR_N_plant-typ"/>
</dbReference>
<evidence type="ECO:0000256" key="6">
    <source>
        <dbReference type="ARBA" id="ARBA00022692"/>
    </source>
</evidence>
<evidence type="ECO:0000256" key="14">
    <source>
        <dbReference type="SAM" id="MobiDB-lite"/>
    </source>
</evidence>
<evidence type="ECO:0000259" key="15">
    <source>
        <dbReference type="Pfam" id="PF08263"/>
    </source>
</evidence>
<protein>
    <recommendedName>
        <fullName evidence="15">Leucine-rich repeat-containing N-terminal plant-type domain-containing protein</fullName>
    </recommendedName>
</protein>
<evidence type="ECO:0000313" key="16">
    <source>
        <dbReference type="EnsemblPlants" id="OB12G17140.1"/>
    </source>
</evidence>
<keyword evidence="7" id="KW-0732">Signal</keyword>
<dbReference type="Pfam" id="PF08263">
    <property type="entry name" value="LRRNT_2"/>
    <property type="match status" value="1"/>
</dbReference>
<accession>J3NCK6</accession>
<comment type="similarity">
    <text evidence="2">Belongs to the RLP family.</text>
</comment>
<dbReference type="HOGENOM" id="CLU_000288_18_3_1"/>
<dbReference type="PRINTS" id="PR00019">
    <property type="entry name" value="LEURICHRPT"/>
</dbReference>
<dbReference type="STRING" id="4533.J3NCK6"/>
<feature type="domain" description="Leucine-rich repeat-containing N-terminal plant-type" evidence="15">
    <location>
        <begin position="65"/>
        <end position="105"/>
    </location>
</feature>
<dbReference type="Gramene" id="OB12G17140.1">
    <property type="protein sequence ID" value="OB12G17140.1"/>
    <property type="gene ID" value="OB12G17140"/>
</dbReference>
<evidence type="ECO:0000256" key="2">
    <source>
        <dbReference type="ARBA" id="ARBA00009592"/>
    </source>
</evidence>
<evidence type="ECO:0000256" key="1">
    <source>
        <dbReference type="ARBA" id="ARBA00004251"/>
    </source>
</evidence>
<feature type="compositionally biased region" description="Gly residues" evidence="14">
    <location>
        <begin position="396"/>
        <end position="410"/>
    </location>
</feature>
<keyword evidence="10" id="KW-0067">ATP-binding</keyword>
<dbReference type="FunFam" id="3.80.10.10:FF:000649">
    <property type="entry name" value="Leucine Rich Repeat family protein"/>
    <property type="match status" value="1"/>
</dbReference>
<dbReference type="GO" id="GO:0005886">
    <property type="term" value="C:plasma membrane"/>
    <property type="evidence" value="ECO:0007669"/>
    <property type="project" value="UniProtKB-SubCell"/>
</dbReference>
<keyword evidence="8" id="KW-0677">Repeat</keyword>
<evidence type="ECO:0000256" key="3">
    <source>
        <dbReference type="ARBA" id="ARBA00022475"/>
    </source>
</evidence>
<keyword evidence="6" id="KW-0812">Transmembrane</keyword>
<dbReference type="GO" id="GO:0009742">
    <property type="term" value="P:brassinosteroid mediated signaling pathway"/>
    <property type="evidence" value="ECO:0007669"/>
    <property type="project" value="UniProtKB-KW"/>
</dbReference>
<evidence type="ECO:0000256" key="7">
    <source>
        <dbReference type="ARBA" id="ARBA00022729"/>
    </source>
</evidence>
<dbReference type="Gene3D" id="3.80.10.10">
    <property type="entry name" value="Ribonuclease Inhibitor"/>
    <property type="match status" value="3"/>
</dbReference>
<evidence type="ECO:0000256" key="8">
    <source>
        <dbReference type="ARBA" id="ARBA00022737"/>
    </source>
</evidence>
<keyword evidence="5" id="KW-1070">Brassinosteroid signaling pathway</keyword>
<dbReference type="PANTHER" id="PTHR48063:SF93">
    <property type="entry name" value="LEUCINE-RICH REPEAT-CONTAINING N-TERMINAL PLANT-TYPE DOMAIN-CONTAINING PROTEIN"/>
    <property type="match status" value="1"/>
</dbReference>
<dbReference type="PANTHER" id="PTHR48063">
    <property type="entry name" value="LRR RECEPTOR-LIKE KINASE"/>
    <property type="match status" value="1"/>
</dbReference>
<keyword evidence="9" id="KW-0547">Nucleotide-binding</keyword>
<dbReference type="OMA" id="PTHAGHG"/>
<evidence type="ECO:0000256" key="9">
    <source>
        <dbReference type="ARBA" id="ARBA00022741"/>
    </source>
</evidence>
<reference evidence="16" key="1">
    <citation type="journal article" date="2013" name="Nat. Commun.">
        <title>Whole-genome sequencing of Oryza brachyantha reveals mechanisms underlying Oryza genome evolution.</title>
        <authorList>
            <person name="Chen J."/>
            <person name="Huang Q."/>
            <person name="Gao D."/>
            <person name="Wang J."/>
            <person name="Lang Y."/>
            <person name="Liu T."/>
            <person name="Li B."/>
            <person name="Bai Z."/>
            <person name="Luis Goicoechea J."/>
            <person name="Liang C."/>
            <person name="Chen C."/>
            <person name="Zhang W."/>
            <person name="Sun S."/>
            <person name="Liao Y."/>
            <person name="Zhang X."/>
            <person name="Yang L."/>
            <person name="Song C."/>
            <person name="Wang M."/>
            <person name="Shi J."/>
            <person name="Liu G."/>
            <person name="Liu J."/>
            <person name="Zhou H."/>
            <person name="Zhou W."/>
            <person name="Yu Q."/>
            <person name="An N."/>
            <person name="Chen Y."/>
            <person name="Cai Q."/>
            <person name="Wang B."/>
            <person name="Liu B."/>
            <person name="Min J."/>
            <person name="Huang Y."/>
            <person name="Wu H."/>
            <person name="Li Z."/>
            <person name="Zhang Y."/>
            <person name="Yin Y."/>
            <person name="Song W."/>
            <person name="Jiang J."/>
            <person name="Jackson S.A."/>
            <person name="Wing R.A."/>
            <person name="Wang J."/>
            <person name="Chen M."/>
        </authorList>
    </citation>
    <scope>NUCLEOTIDE SEQUENCE [LARGE SCALE GENOMIC DNA]</scope>
    <source>
        <strain evidence="16">cv. IRGC 101232</strain>
    </source>
</reference>
<evidence type="ECO:0000256" key="13">
    <source>
        <dbReference type="ARBA" id="ARBA00023180"/>
    </source>
</evidence>
<dbReference type="AlphaFoldDB" id="J3NCK6"/>
<proteinExistence type="inferred from homology"/>
<feature type="region of interest" description="Disordered" evidence="14">
    <location>
        <begin position="39"/>
        <end position="60"/>
    </location>
</feature>
<keyword evidence="3" id="KW-1003">Cell membrane</keyword>
<evidence type="ECO:0000256" key="5">
    <source>
        <dbReference type="ARBA" id="ARBA00022626"/>
    </source>
</evidence>
<dbReference type="InterPro" id="IPR046956">
    <property type="entry name" value="RLP23-like"/>
</dbReference>
<keyword evidence="12" id="KW-0472">Membrane</keyword>
<dbReference type="SUPFAM" id="SSF52058">
    <property type="entry name" value="L domain-like"/>
    <property type="match status" value="2"/>
</dbReference>
<reference evidence="16" key="2">
    <citation type="submission" date="2013-04" db="UniProtKB">
        <authorList>
            <consortium name="EnsemblPlants"/>
        </authorList>
    </citation>
    <scope>IDENTIFICATION</scope>
</reference>
<dbReference type="SMART" id="SM00369">
    <property type="entry name" value="LRR_TYP"/>
    <property type="match status" value="3"/>
</dbReference>
<name>J3NCK6_ORYBR</name>
<keyword evidence="13" id="KW-0325">Glycoprotein</keyword>
<dbReference type="InterPro" id="IPR032675">
    <property type="entry name" value="LRR_dom_sf"/>
</dbReference>
<evidence type="ECO:0000313" key="17">
    <source>
        <dbReference type="Proteomes" id="UP000006038"/>
    </source>
</evidence>
<evidence type="ECO:0000256" key="12">
    <source>
        <dbReference type="ARBA" id="ARBA00023136"/>
    </source>
</evidence>
<keyword evidence="4" id="KW-0433">Leucine-rich repeat</keyword>
<keyword evidence="17" id="KW-1185">Reference proteome</keyword>
<dbReference type="InterPro" id="IPR001611">
    <property type="entry name" value="Leu-rich_rpt"/>
</dbReference>
<dbReference type="eggNOG" id="KOG0619">
    <property type="taxonomic scope" value="Eukaryota"/>
</dbReference>
<dbReference type="FunFam" id="3.80.10.10:FF:000111">
    <property type="entry name" value="LRR receptor-like serine/threonine-protein kinase ERECTA"/>
    <property type="match status" value="1"/>
</dbReference>
<evidence type="ECO:0000256" key="4">
    <source>
        <dbReference type="ARBA" id="ARBA00022614"/>
    </source>
</evidence>
<dbReference type="Pfam" id="PF13855">
    <property type="entry name" value="LRR_8"/>
    <property type="match status" value="3"/>
</dbReference>
<evidence type="ECO:0000256" key="11">
    <source>
        <dbReference type="ARBA" id="ARBA00022989"/>
    </source>
</evidence>
<comment type="subcellular location">
    <subcellularLocation>
        <location evidence="1">Cell membrane</location>
        <topology evidence="1">Single-pass type I membrane protein</topology>
    </subcellularLocation>
</comment>
<organism evidence="16">
    <name type="scientific">Oryza brachyantha</name>
    <name type="common">malo sina</name>
    <dbReference type="NCBI Taxonomy" id="4533"/>
    <lineage>
        <taxon>Eukaryota</taxon>
        <taxon>Viridiplantae</taxon>
        <taxon>Streptophyta</taxon>
        <taxon>Embryophyta</taxon>
        <taxon>Tracheophyta</taxon>
        <taxon>Spermatophyta</taxon>
        <taxon>Magnoliopsida</taxon>
        <taxon>Liliopsida</taxon>
        <taxon>Poales</taxon>
        <taxon>Poaceae</taxon>
        <taxon>BOP clade</taxon>
        <taxon>Oryzoideae</taxon>
        <taxon>Oryzeae</taxon>
        <taxon>Oryzinae</taxon>
        <taxon>Oryza</taxon>
    </lineage>
</organism>
<keyword evidence="11" id="KW-1133">Transmembrane helix</keyword>
<evidence type="ECO:0000256" key="10">
    <source>
        <dbReference type="ARBA" id="ARBA00022840"/>
    </source>
</evidence>
<dbReference type="GO" id="GO:0005524">
    <property type="term" value="F:ATP binding"/>
    <property type="evidence" value="ECO:0007669"/>
    <property type="project" value="UniProtKB-KW"/>
</dbReference>